<evidence type="ECO:0000259" key="10">
    <source>
        <dbReference type="PROSITE" id="PS51449"/>
    </source>
</evidence>
<dbReference type="InterPro" id="IPR038135">
    <property type="entry name" value="Methylthiotransferase_N_sf"/>
</dbReference>
<evidence type="ECO:0000313" key="12">
    <source>
        <dbReference type="EMBL" id="OCC16300.1"/>
    </source>
</evidence>
<keyword evidence="4 8" id="KW-0949">S-adenosyl-L-methionine</keyword>
<dbReference type="STRING" id="1156395.DBT_0117"/>
<keyword evidence="1 8" id="KW-0004">4Fe-4S</keyword>
<dbReference type="InterPro" id="IPR005840">
    <property type="entry name" value="Ribosomal_uS12_MeSTrfase_RimO"/>
</dbReference>
<dbReference type="PROSITE" id="PS51918">
    <property type="entry name" value="RADICAL_SAM"/>
    <property type="match status" value="1"/>
</dbReference>
<dbReference type="Pfam" id="PF04055">
    <property type="entry name" value="Radical_SAM"/>
    <property type="match status" value="1"/>
</dbReference>
<evidence type="ECO:0000259" key="9">
    <source>
        <dbReference type="PROSITE" id="PS50926"/>
    </source>
</evidence>
<dbReference type="InterPro" id="IPR007197">
    <property type="entry name" value="rSAM"/>
</dbReference>
<keyword evidence="12" id="KW-0687">Ribonucleoprotein</keyword>
<comment type="function">
    <text evidence="8">Catalyzes the methylthiolation of an aspartic acid residue of ribosomal protein uS12.</text>
</comment>
<dbReference type="EMBL" id="MAGO01000001">
    <property type="protein sequence ID" value="OCC16300.1"/>
    <property type="molecule type" value="Genomic_DNA"/>
</dbReference>
<keyword evidence="5 8" id="KW-0479">Metal-binding</keyword>
<dbReference type="PANTHER" id="PTHR43837">
    <property type="entry name" value="RIBOSOMAL PROTEIN S12 METHYLTHIOTRANSFERASE RIMO"/>
    <property type="match status" value="1"/>
</dbReference>
<feature type="domain" description="Radical SAM core" evidence="11">
    <location>
        <begin position="137"/>
        <end position="364"/>
    </location>
</feature>
<keyword evidence="12" id="KW-0689">Ribosomal protein</keyword>
<dbReference type="GO" id="GO:0005829">
    <property type="term" value="C:cytosol"/>
    <property type="evidence" value="ECO:0007669"/>
    <property type="project" value="TreeGrafter"/>
</dbReference>
<evidence type="ECO:0000256" key="1">
    <source>
        <dbReference type="ARBA" id="ARBA00022485"/>
    </source>
</evidence>
<evidence type="ECO:0000313" key="13">
    <source>
        <dbReference type="Proteomes" id="UP000093080"/>
    </source>
</evidence>
<dbReference type="InterPro" id="IPR002792">
    <property type="entry name" value="TRAM_dom"/>
</dbReference>
<dbReference type="GO" id="GO:0051539">
    <property type="term" value="F:4 iron, 4 sulfur cluster binding"/>
    <property type="evidence" value="ECO:0007669"/>
    <property type="project" value="UniProtKB-UniRule"/>
</dbReference>
<keyword evidence="6 8" id="KW-0408">Iron</keyword>
<feature type="binding site" evidence="8">
    <location>
        <position position="151"/>
    </location>
    <ligand>
        <name>[4Fe-4S] cluster</name>
        <dbReference type="ChEBI" id="CHEBI:49883"/>
        <label>2</label>
        <note>4Fe-4S-S-AdoMet</note>
    </ligand>
</feature>
<comment type="catalytic activity">
    <reaction evidence="8">
        <text>L-aspartate(89)-[ribosomal protein uS12]-hydrogen + (sulfur carrier)-SH + AH2 + 2 S-adenosyl-L-methionine = 3-methylsulfanyl-L-aspartate(89)-[ribosomal protein uS12]-hydrogen + (sulfur carrier)-H + 5'-deoxyadenosine + L-methionine + A + S-adenosyl-L-homocysteine + 2 H(+)</text>
        <dbReference type="Rhea" id="RHEA:37087"/>
        <dbReference type="Rhea" id="RHEA-COMP:10460"/>
        <dbReference type="Rhea" id="RHEA-COMP:10461"/>
        <dbReference type="Rhea" id="RHEA-COMP:14737"/>
        <dbReference type="Rhea" id="RHEA-COMP:14739"/>
        <dbReference type="ChEBI" id="CHEBI:13193"/>
        <dbReference type="ChEBI" id="CHEBI:15378"/>
        <dbReference type="ChEBI" id="CHEBI:17319"/>
        <dbReference type="ChEBI" id="CHEBI:17499"/>
        <dbReference type="ChEBI" id="CHEBI:29917"/>
        <dbReference type="ChEBI" id="CHEBI:29961"/>
        <dbReference type="ChEBI" id="CHEBI:57844"/>
        <dbReference type="ChEBI" id="CHEBI:57856"/>
        <dbReference type="ChEBI" id="CHEBI:59789"/>
        <dbReference type="ChEBI" id="CHEBI:64428"/>
        <dbReference type="ChEBI" id="CHEBI:73599"/>
        <dbReference type="EC" id="2.8.4.4"/>
    </reaction>
</comment>
<feature type="binding site" evidence="8">
    <location>
        <position position="48"/>
    </location>
    <ligand>
        <name>[4Fe-4S] cluster</name>
        <dbReference type="ChEBI" id="CHEBI:49883"/>
        <label>1</label>
    </ligand>
</feature>
<dbReference type="CDD" id="cd01335">
    <property type="entry name" value="Radical_SAM"/>
    <property type="match status" value="1"/>
</dbReference>
<dbReference type="SFLD" id="SFLDS00029">
    <property type="entry name" value="Radical_SAM"/>
    <property type="match status" value="1"/>
</dbReference>
<dbReference type="HAMAP" id="MF_01865">
    <property type="entry name" value="MTTase_RimO"/>
    <property type="match status" value="1"/>
</dbReference>
<dbReference type="SFLD" id="SFLDG01061">
    <property type="entry name" value="methylthiotransferase"/>
    <property type="match status" value="1"/>
</dbReference>
<dbReference type="PROSITE" id="PS50926">
    <property type="entry name" value="TRAM"/>
    <property type="match status" value="1"/>
</dbReference>
<dbReference type="AlphaFoldDB" id="A0A1B9F8R5"/>
<feature type="domain" description="MTTase N-terminal" evidence="10">
    <location>
        <begin position="1"/>
        <end position="118"/>
    </location>
</feature>
<dbReference type="Gene3D" id="3.80.30.20">
    <property type="entry name" value="tm_1862 like domain"/>
    <property type="match status" value="1"/>
</dbReference>
<evidence type="ECO:0000259" key="11">
    <source>
        <dbReference type="PROSITE" id="PS51918"/>
    </source>
</evidence>
<accession>A0A1B9F8R5</accession>
<dbReference type="GO" id="GO:0005840">
    <property type="term" value="C:ribosome"/>
    <property type="evidence" value="ECO:0007669"/>
    <property type="project" value="UniProtKB-KW"/>
</dbReference>
<feature type="binding site" evidence="8">
    <location>
        <position position="158"/>
    </location>
    <ligand>
        <name>[4Fe-4S] cluster</name>
        <dbReference type="ChEBI" id="CHEBI:49883"/>
        <label>2</label>
        <note>4Fe-4S-S-AdoMet</note>
    </ligand>
</feature>
<evidence type="ECO:0000256" key="5">
    <source>
        <dbReference type="ARBA" id="ARBA00022723"/>
    </source>
</evidence>
<sequence length="451" mass="51711">MKIFVVSLGCPKNRIDTEEALSAILEIFPRGSITQDHHDADLIIVNTCAFIQEAVEESIETILELAHTKRKGQVLVVMGCLFKRYRDELIKELPEVDIFFGHRLDRQVIAKIIASLPKEEPVAYPEIGLNGPARLITTPPWRAYLKVLEGCSNRCTFCLIPQIRGPKRSRPLTDIVQELELLEEQGIKEVTFVGQDLTSWDWDSKDLCDLVREVSDRTNINWLRFLYFHPQGVDLKLLETMADKENVCKYLDIPIQHASDKILKRMGRSYDSSKLKMLFTMLRERFPAFALRTTVMVGFPGETEEDFENLLNFIEEVQFDHLGCFAYSDEDEIKSSKLPNKIPKEIAIERKERVLEVQKEISKNRLKKFLGKRIPVLIEGHSKETDLLLSARTEYQAPEIDGIVYINEGIGESGAFYEVEITETFDYDLVGRIIRPLTGQALQSVQSSCHM</sequence>
<dbReference type="Gene3D" id="2.40.50.140">
    <property type="entry name" value="Nucleic acid-binding proteins"/>
    <property type="match status" value="1"/>
</dbReference>
<dbReference type="EC" id="2.8.4.4" evidence="8"/>
<dbReference type="InterPro" id="IPR006638">
    <property type="entry name" value="Elp3/MiaA/NifB-like_rSAM"/>
</dbReference>
<reference evidence="12 13" key="1">
    <citation type="submission" date="2016-06" db="EMBL/GenBank/DDBJ databases">
        <title>Respiratory ammonification of nitrate coupled to the oxidation of elemental sulfur in deep-sea autotrophic thermophilic bacteria.</title>
        <authorList>
            <person name="Slobodkina G.B."/>
            <person name="Mardanov A.V."/>
            <person name="Ravin N.V."/>
            <person name="Frolova A.A."/>
            <person name="Viryasiv M.B."/>
            <person name="Chernyh N.A."/>
            <person name="Bonch-Osmolovskaya E.A."/>
            <person name="Slobodkin A.I."/>
        </authorList>
    </citation>
    <scope>NUCLEOTIDE SEQUENCE [LARGE SCALE GENOMIC DNA]</scope>
    <source>
        <strain evidence="12 13">S69</strain>
    </source>
</reference>
<evidence type="ECO:0000256" key="8">
    <source>
        <dbReference type="HAMAP-Rule" id="MF_01865"/>
    </source>
</evidence>
<proteinExistence type="inferred from homology"/>
<dbReference type="GO" id="GO:0035599">
    <property type="term" value="F:aspartic acid methylthiotransferase activity"/>
    <property type="evidence" value="ECO:0007669"/>
    <property type="project" value="TreeGrafter"/>
</dbReference>
<dbReference type="InterPro" id="IPR013848">
    <property type="entry name" value="Methylthiotransferase_N"/>
</dbReference>
<dbReference type="SUPFAM" id="SSF102114">
    <property type="entry name" value="Radical SAM enzymes"/>
    <property type="match status" value="1"/>
</dbReference>
<comment type="subcellular location">
    <subcellularLocation>
        <location evidence="8">Cytoplasm</location>
    </subcellularLocation>
</comment>
<feature type="binding site" evidence="8">
    <location>
        <position position="80"/>
    </location>
    <ligand>
        <name>[4Fe-4S] cluster</name>
        <dbReference type="ChEBI" id="CHEBI:49883"/>
        <label>1</label>
    </ligand>
</feature>
<name>A0A1B9F8R5_9BACT</name>
<dbReference type="FunFam" id="3.80.30.20:FF:000001">
    <property type="entry name" value="tRNA-2-methylthio-N(6)-dimethylallyladenosine synthase 2"/>
    <property type="match status" value="1"/>
</dbReference>
<dbReference type="InterPro" id="IPR012340">
    <property type="entry name" value="NA-bd_OB-fold"/>
</dbReference>
<dbReference type="SMART" id="SM00729">
    <property type="entry name" value="Elp3"/>
    <property type="match status" value="1"/>
</dbReference>
<dbReference type="PROSITE" id="PS51449">
    <property type="entry name" value="MTTASE_N"/>
    <property type="match status" value="1"/>
</dbReference>
<dbReference type="SFLD" id="SFLDF00274">
    <property type="entry name" value="ribosomal_protein_S12_methylth"/>
    <property type="match status" value="1"/>
</dbReference>
<dbReference type="OrthoDB" id="9805215at2"/>
<dbReference type="PROSITE" id="PS01278">
    <property type="entry name" value="MTTASE_RADICAL"/>
    <property type="match status" value="1"/>
</dbReference>
<evidence type="ECO:0000256" key="2">
    <source>
        <dbReference type="ARBA" id="ARBA00022490"/>
    </source>
</evidence>
<organism evidence="12 13">
    <name type="scientific">Dissulfuribacter thermophilus</name>
    <dbReference type="NCBI Taxonomy" id="1156395"/>
    <lineage>
        <taxon>Bacteria</taxon>
        <taxon>Pseudomonadati</taxon>
        <taxon>Thermodesulfobacteriota</taxon>
        <taxon>Dissulfuribacteria</taxon>
        <taxon>Dissulfuribacterales</taxon>
        <taxon>Dissulfuribacteraceae</taxon>
        <taxon>Dissulfuribacter</taxon>
    </lineage>
</organism>
<dbReference type="InterPro" id="IPR005839">
    <property type="entry name" value="Methylthiotransferase"/>
</dbReference>
<keyword evidence="7 8" id="KW-0411">Iron-sulfur</keyword>
<dbReference type="Gene3D" id="3.40.50.12160">
    <property type="entry name" value="Methylthiotransferase, N-terminal domain"/>
    <property type="match status" value="1"/>
</dbReference>
<dbReference type="GO" id="GO:0103039">
    <property type="term" value="F:protein methylthiotransferase activity"/>
    <property type="evidence" value="ECO:0007669"/>
    <property type="project" value="UniProtKB-EC"/>
</dbReference>
<dbReference type="InterPro" id="IPR023404">
    <property type="entry name" value="rSAM_horseshoe"/>
</dbReference>
<feature type="binding site" evidence="8">
    <location>
        <position position="155"/>
    </location>
    <ligand>
        <name>[4Fe-4S] cluster</name>
        <dbReference type="ChEBI" id="CHEBI:49883"/>
        <label>2</label>
        <note>4Fe-4S-S-AdoMet</note>
    </ligand>
</feature>
<evidence type="ECO:0000256" key="4">
    <source>
        <dbReference type="ARBA" id="ARBA00022691"/>
    </source>
</evidence>
<dbReference type="NCBIfam" id="TIGR00089">
    <property type="entry name" value="MiaB/RimO family radical SAM methylthiotransferase"/>
    <property type="match status" value="1"/>
</dbReference>
<keyword evidence="13" id="KW-1185">Reference proteome</keyword>
<dbReference type="Pfam" id="PF00919">
    <property type="entry name" value="UPF0004"/>
    <property type="match status" value="1"/>
</dbReference>
<dbReference type="PANTHER" id="PTHR43837:SF1">
    <property type="entry name" value="RIBOSOMAL PROTEIN US12 METHYLTHIOTRANSFERASE RIMO"/>
    <property type="match status" value="1"/>
</dbReference>
<dbReference type="GO" id="GO:0046872">
    <property type="term" value="F:metal ion binding"/>
    <property type="evidence" value="ECO:0007669"/>
    <property type="project" value="UniProtKB-KW"/>
</dbReference>
<feature type="binding site" evidence="8">
    <location>
        <position position="10"/>
    </location>
    <ligand>
        <name>[4Fe-4S] cluster</name>
        <dbReference type="ChEBI" id="CHEBI:49883"/>
        <label>1</label>
    </ligand>
</feature>
<dbReference type="InterPro" id="IPR058240">
    <property type="entry name" value="rSAM_sf"/>
</dbReference>
<dbReference type="PATRIC" id="fig|1156395.6.peg.116"/>
<dbReference type="Proteomes" id="UP000093080">
    <property type="component" value="Unassembled WGS sequence"/>
</dbReference>
<gene>
    <name evidence="8" type="primary">rimO</name>
    <name evidence="12" type="ORF">DBT_0117</name>
</gene>
<evidence type="ECO:0000256" key="6">
    <source>
        <dbReference type="ARBA" id="ARBA00023004"/>
    </source>
</evidence>
<dbReference type="SFLD" id="SFLDG01082">
    <property type="entry name" value="B12-binding_domain_containing"/>
    <property type="match status" value="1"/>
</dbReference>
<comment type="caution">
    <text evidence="12">The sequence shown here is derived from an EMBL/GenBank/DDBJ whole genome shotgun (WGS) entry which is preliminary data.</text>
</comment>
<dbReference type="GO" id="GO:0006400">
    <property type="term" value="P:tRNA modification"/>
    <property type="evidence" value="ECO:0007669"/>
    <property type="project" value="InterPro"/>
</dbReference>
<evidence type="ECO:0000256" key="3">
    <source>
        <dbReference type="ARBA" id="ARBA00022679"/>
    </source>
</evidence>
<comment type="cofactor">
    <cofactor evidence="8">
        <name>[4Fe-4S] cluster</name>
        <dbReference type="ChEBI" id="CHEBI:49883"/>
    </cofactor>
    <text evidence="8">Binds 2 [4Fe-4S] clusters. One cluster is coordinated with 3 cysteines and an exchangeable S-adenosyl-L-methionine.</text>
</comment>
<dbReference type="InterPro" id="IPR020612">
    <property type="entry name" value="Methylthiotransferase_CS"/>
</dbReference>
<dbReference type="NCBIfam" id="TIGR01125">
    <property type="entry name" value="30S ribosomal protein S12 methylthiotransferase RimO"/>
    <property type="match status" value="1"/>
</dbReference>
<comment type="similarity">
    <text evidence="8">Belongs to the methylthiotransferase family. RimO subfamily.</text>
</comment>
<dbReference type="RefSeq" id="WP_067615390.1">
    <property type="nucleotide sequence ID" value="NZ_MAGO01000001.1"/>
</dbReference>
<keyword evidence="3 8" id="KW-0808">Transferase</keyword>
<evidence type="ECO:0000256" key="7">
    <source>
        <dbReference type="ARBA" id="ARBA00023014"/>
    </source>
</evidence>
<feature type="domain" description="TRAM" evidence="9">
    <location>
        <begin position="367"/>
        <end position="435"/>
    </location>
</feature>
<keyword evidence="2 8" id="KW-0963">Cytoplasm</keyword>
<dbReference type="Pfam" id="PF18693">
    <property type="entry name" value="TRAM_2"/>
    <property type="match status" value="1"/>
</dbReference>
<protein>
    <recommendedName>
        <fullName evidence="8">Ribosomal protein uS12 methylthiotransferase RimO</fullName>
        <shortName evidence="8">uS12 MTTase</shortName>
        <shortName evidence="8">uS12 methylthiotransferase</shortName>
        <ecNumber evidence="8">2.8.4.4</ecNumber>
    </recommendedName>
    <alternativeName>
        <fullName evidence="8">Ribosomal protein uS12 (aspartate-C(3))-methylthiotransferase</fullName>
    </alternativeName>
    <alternativeName>
        <fullName evidence="8">Ribosome maturation factor RimO</fullName>
    </alternativeName>
</protein>